<dbReference type="EMBL" id="AWGW01000032">
    <property type="protein sequence ID" value="ERJ98015.1"/>
    <property type="molecule type" value="Genomic_DNA"/>
</dbReference>
<dbReference type="Pfam" id="PF00474">
    <property type="entry name" value="SSF"/>
    <property type="match status" value="1"/>
</dbReference>
<proteinExistence type="inferred from homology"/>
<dbReference type="InterPro" id="IPR001734">
    <property type="entry name" value="Na/solute_symporter"/>
</dbReference>
<evidence type="ECO:0000313" key="13">
    <source>
        <dbReference type="EMBL" id="ERJ98015.1"/>
    </source>
</evidence>
<feature type="transmembrane region" description="Helical" evidence="12">
    <location>
        <begin position="101"/>
        <end position="122"/>
    </location>
</feature>
<organism evidence="13 14">
    <name type="scientific">Segatella salivae F0493</name>
    <dbReference type="NCBI Taxonomy" id="1395125"/>
    <lineage>
        <taxon>Bacteria</taxon>
        <taxon>Pseudomonadati</taxon>
        <taxon>Bacteroidota</taxon>
        <taxon>Bacteroidia</taxon>
        <taxon>Bacteroidales</taxon>
        <taxon>Prevotellaceae</taxon>
        <taxon>Segatella</taxon>
    </lineage>
</organism>
<keyword evidence="5 12" id="KW-0812">Transmembrane</keyword>
<dbReference type="Gene3D" id="1.20.1730.10">
    <property type="entry name" value="Sodium/glucose cotransporter"/>
    <property type="match status" value="1"/>
</dbReference>
<sequence>MRFICHLFIISLSHIITTYITHTFTIIFITMNPIDTIMMILLTIGVLSAGMAFSKQGKNITSFFAAGGAVPWQTSGLSLFMSFFSAGTFVVWGSVAYLHGWVAISIQWTMALAGLLVGTWIAPRWHRTGSLTVAEYIDKRLGVHIQKTYTFLFLFISLFLTASFLYPVAKIVEVSTALNLNLCIILLGVFCILYVSAGGLWAVVSTDVLQFFILMAAIIIVVPLSLERIDGLNALLSQLPSRYFQLTVNEYPLLFILAFGLYNAIFLGGNWAYVQRFTCVRTTTDAKRVGWFFAALYFVSPILWMLPPMVYYLLNPSLSVMESEGAYLMMCKEVLPKGILGLMIGGMIFATTSAMNSKLNIASGVVTNDLYKRLYPHSSQRRLMLVARLSTVAFGVISILIALLIQHMGGVVNVVISLAALTGVPLYLPVIWTLFSRRQTGSTVLATTITTLMVNVVFKFAVPVLTGFTFSHTGEMVFGCALPIIMLAAFEIYFILTGKTSNRYAEYAAWEQANNAKRNALTAQAQAEAKSENTYSKRIIGLGISFIGLAIALLGLLSEGHTMLVTGTGACFMLIGVALTWSIKKTMKTRTSND</sequence>
<keyword evidence="6 12" id="KW-1133">Transmembrane helix</keyword>
<evidence type="ECO:0000256" key="5">
    <source>
        <dbReference type="ARBA" id="ARBA00022692"/>
    </source>
</evidence>
<dbReference type="PANTHER" id="PTHR42985:SF40">
    <property type="entry name" value="LD47995P-RELATED"/>
    <property type="match status" value="1"/>
</dbReference>
<evidence type="ECO:0000313" key="14">
    <source>
        <dbReference type="Proteomes" id="UP000017023"/>
    </source>
</evidence>
<reference evidence="13 14" key="1">
    <citation type="submission" date="2013-08" db="EMBL/GenBank/DDBJ databases">
        <authorList>
            <person name="Durkin A.S."/>
            <person name="Haft D.R."/>
            <person name="McCorrison J."/>
            <person name="Torralba M."/>
            <person name="Gillis M."/>
            <person name="Haft D.H."/>
            <person name="Methe B."/>
            <person name="Sutton G."/>
            <person name="Nelson K.E."/>
        </authorList>
    </citation>
    <scope>NUCLEOTIDE SEQUENCE [LARGE SCALE GENOMIC DNA]</scope>
    <source>
        <strain evidence="13 14">F0493</strain>
    </source>
</reference>
<evidence type="ECO:0000256" key="11">
    <source>
        <dbReference type="RuleBase" id="RU362091"/>
    </source>
</evidence>
<dbReference type="GO" id="GO:0005886">
    <property type="term" value="C:plasma membrane"/>
    <property type="evidence" value="ECO:0007669"/>
    <property type="project" value="UniProtKB-SubCell"/>
</dbReference>
<dbReference type="AlphaFoldDB" id="U2L0Y1"/>
<dbReference type="GO" id="GO:0006814">
    <property type="term" value="P:sodium ion transport"/>
    <property type="evidence" value="ECO:0007669"/>
    <property type="project" value="UniProtKB-KW"/>
</dbReference>
<name>U2L0Y1_9BACT</name>
<keyword evidence="10" id="KW-0739">Sodium transport</keyword>
<evidence type="ECO:0000256" key="2">
    <source>
        <dbReference type="ARBA" id="ARBA00006434"/>
    </source>
</evidence>
<feature type="transmembrane region" description="Helical" evidence="12">
    <location>
        <begin position="149"/>
        <end position="166"/>
    </location>
</feature>
<dbReference type="CDD" id="cd11477">
    <property type="entry name" value="SLC5sbd_u1"/>
    <property type="match status" value="1"/>
</dbReference>
<keyword evidence="8" id="KW-0406">Ion transport</keyword>
<feature type="transmembrane region" description="Helical" evidence="12">
    <location>
        <begin position="563"/>
        <end position="583"/>
    </location>
</feature>
<gene>
    <name evidence="13" type="ORF">HMPREF9145_1340</name>
</gene>
<keyword evidence="3" id="KW-0813">Transport</keyword>
<evidence type="ECO:0000256" key="9">
    <source>
        <dbReference type="ARBA" id="ARBA00023136"/>
    </source>
</evidence>
<feature type="transmembrane region" description="Helical" evidence="12">
    <location>
        <begin position="7"/>
        <end position="31"/>
    </location>
</feature>
<comment type="subcellular location">
    <subcellularLocation>
        <location evidence="1">Cell membrane</location>
        <topology evidence="1">Multi-pass membrane protein</topology>
    </subcellularLocation>
</comment>
<keyword evidence="9 12" id="KW-0472">Membrane</keyword>
<feature type="transmembrane region" description="Helical" evidence="12">
    <location>
        <begin position="476"/>
        <end position="496"/>
    </location>
</feature>
<dbReference type="PANTHER" id="PTHR42985">
    <property type="entry name" value="SODIUM-COUPLED MONOCARBOXYLATE TRANSPORTER"/>
    <property type="match status" value="1"/>
</dbReference>
<dbReference type="Proteomes" id="UP000017023">
    <property type="component" value="Unassembled WGS sequence"/>
</dbReference>
<feature type="transmembrane region" description="Helical" evidence="12">
    <location>
        <begin position="444"/>
        <end position="470"/>
    </location>
</feature>
<evidence type="ECO:0000256" key="6">
    <source>
        <dbReference type="ARBA" id="ARBA00022989"/>
    </source>
</evidence>
<evidence type="ECO:0000256" key="1">
    <source>
        <dbReference type="ARBA" id="ARBA00004651"/>
    </source>
</evidence>
<dbReference type="InterPro" id="IPR038377">
    <property type="entry name" value="Na/Glc_symporter_sf"/>
</dbReference>
<protein>
    <submittedName>
        <fullName evidence="13">Transporter, SSS family</fullName>
    </submittedName>
</protein>
<feature type="transmembrane region" description="Helical" evidence="12">
    <location>
        <begin position="334"/>
        <end position="354"/>
    </location>
</feature>
<feature type="transmembrane region" description="Helical" evidence="12">
    <location>
        <begin position="37"/>
        <end position="54"/>
    </location>
</feature>
<feature type="transmembrane region" description="Helical" evidence="12">
    <location>
        <begin position="411"/>
        <end position="432"/>
    </location>
</feature>
<evidence type="ECO:0000256" key="4">
    <source>
        <dbReference type="ARBA" id="ARBA00022475"/>
    </source>
</evidence>
<feature type="transmembrane region" description="Helical" evidence="12">
    <location>
        <begin position="383"/>
        <end position="405"/>
    </location>
</feature>
<keyword evidence="4" id="KW-1003">Cell membrane</keyword>
<dbReference type="GO" id="GO:0015293">
    <property type="term" value="F:symporter activity"/>
    <property type="evidence" value="ECO:0007669"/>
    <property type="project" value="TreeGrafter"/>
</dbReference>
<evidence type="ECO:0000256" key="10">
    <source>
        <dbReference type="ARBA" id="ARBA00023201"/>
    </source>
</evidence>
<dbReference type="PROSITE" id="PS50283">
    <property type="entry name" value="NA_SOLUT_SYMP_3"/>
    <property type="match status" value="1"/>
</dbReference>
<dbReference type="PATRIC" id="fig|1395125.3.peg.2714"/>
<feature type="transmembrane region" description="Helical" evidence="12">
    <location>
        <begin position="251"/>
        <end position="273"/>
    </location>
</feature>
<evidence type="ECO:0000256" key="3">
    <source>
        <dbReference type="ARBA" id="ARBA00022448"/>
    </source>
</evidence>
<evidence type="ECO:0000256" key="12">
    <source>
        <dbReference type="SAM" id="Phobius"/>
    </source>
</evidence>
<feature type="transmembrane region" description="Helical" evidence="12">
    <location>
        <begin position="75"/>
        <end position="95"/>
    </location>
</feature>
<dbReference type="InterPro" id="IPR051163">
    <property type="entry name" value="Sodium:Solute_Symporter_SSF"/>
</dbReference>
<feature type="transmembrane region" description="Helical" evidence="12">
    <location>
        <begin position="178"/>
        <end position="201"/>
    </location>
</feature>
<keyword evidence="7" id="KW-0915">Sodium</keyword>
<comment type="caution">
    <text evidence="13">The sequence shown here is derived from an EMBL/GenBank/DDBJ whole genome shotgun (WGS) entry which is preliminary data.</text>
</comment>
<feature type="transmembrane region" description="Helical" evidence="12">
    <location>
        <begin position="294"/>
        <end position="314"/>
    </location>
</feature>
<evidence type="ECO:0000256" key="8">
    <source>
        <dbReference type="ARBA" id="ARBA00023065"/>
    </source>
</evidence>
<comment type="similarity">
    <text evidence="2 11">Belongs to the sodium:solute symporter (SSF) (TC 2.A.21) family.</text>
</comment>
<evidence type="ECO:0000256" key="7">
    <source>
        <dbReference type="ARBA" id="ARBA00023053"/>
    </source>
</evidence>
<feature type="transmembrane region" description="Helical" evidence="12">
    <location>
        <begin position="208"/>
        <end position="226"/>
    </location>
</feature>
<accession>U2L0Y1</accession>
<feature type="transmembrane region" description="Helical" evidence="12">
    <location>
        <begin position="539"/>
        <end position="557"/>
    </location>
</feature>